<feature type="transmembrane region" description="Helical" evidence="8">
    <location>
        <begin position="227"/>
        <end position="245"/>
    </location>
</feature>
<organism evidence="10 11">
    <name type="scientific">Actinomadura gamaensis</name>
    <dbReference type="NCBI Taxonomy" id="1763541"/>
    <lineage>
        <taxon>Bacteria</taxon>
        <taxon>Bacillati</taxon>
        <taxon>Actinomycetota</taxon>
        <taxon>Actinomycetes</taxon>
        <taxon>Streptosporangiales</taxon>
        <taxon>Thermomonosporaceae</taxon>
        <taxon>Actinomadura</taxon>
    </lineage>
</organism>
<feature type="transmembrane region" description="Helical" evidence="8">
    <location>
        <begin position="55"/>
        <end position="71"/>
    </location>
</feature>
<dbReference type="InterPro" id="IPR036259">
    <property type="entry name" value="MFS_trans_sf"/>
</dbReference>
<feature type="transmembrane region" description="Helical" evidence="8">
    <location>
        <begin position="347"/>
        <end position="368"/>
    </location>
</feature>
<evidence type="ECO:0000256" key="4">
    <source>
        <dbReference type="ARBA" id="ARBA00022692"/>
    </source>
</evidence>
<evidence type="ECO:0000313" key="11">
    <source>
        <dbReference type="Proteomes" id="UP001595872"/>
    </source>
</evidence>
<protein>
    <submittedName>
        <fullName evidence="10">MFS transporter</fullName>
    </submittedName>
</protein>
<feature type="transmembrane region" description="Helical" evidence="8">
    <location>
        <begin position="21"/>
        <end position="43"/>
    </location>
</feature>
<feature type="transmembrane region" description="Helical" evidence="8">
    <location>
        <begin position="169"/>
        <end position="187"/>
    </location>
</feature>
<proteinExistence type="predicted"/>
<evidence type="ECO:0000256" key="1">
    <source>
        <dbReference type="ARBA" id="ARBA00004651"/>
    </source>
</evidence>
<gene>
    <name evidence="10" type="ORF">ACFPCY_33100</name>
</gene>
<feature type="transmembrane region" description="Helical" evidence="8">
    <location>
        <begin position="314"/>
        <end position="335"/>
    </location>
</feature>
<dbReference type="InterPro" id="IPR005829">
    <property type="entry name" value="Sugar_transporter_CS"/>
</dbReference>
<evidence type="ECO:0000313" key="10">
    <source>
        <dbReference type="EMBL" id="MFC4912181.1"/>
    </source>
</evidence>
<name>A0ABV9U6Y5_9ACTN</name>
<dbReference type="RefSeq" id="WP_378261834.1">
    <property type="nucleotide sequence ID" value="NZ_JBHSIT010000011.1"/>
</dbReference>
<keyword evidence="11" id="KW-1185">Reference proteome</keyword>
<reference evidence="11" key="1">
    <citation type="journal article" date="2019" name="Int. J. Syst. Evol. Microbiol.">
        <title>The Global Catalogue of Microorganisms (GCM) 10K type strain sequencing project: providing services to taxonomists for standard genome sequencing and annotation.</title>
        <authorList>
            <consortium name="The Broad Institute Genomics Platform"/>
            <consortium name="The Broad Institute Genome Sequencing Center for Infectious Disease"/>
            <person name="Wu L."/>
            <person name="Ma J."/>
        </authorList>
    </citation>
    <scope>NUCLEOTIDE SEQUENCE [LARGE SCALE GENOMIC DNA]</scope>
    <source>
        <strain evidence="11">KLKA75</strain>
    </source>
</reference>
<evidence type="ECO:0000256" key="7">
    <source>
        <dbReference type="SAM" id="MobiDB-lite"/>
    </source>
</evidence>
<evidence type="ECO:0000256" key="3">
    <source>
        <dbReference type="ARBA" id="ARBA00022475"/>
    </source>
</evidence>
<keyword evidence="5 8" id="KW-1133">Transmembrane helix</keyword>
<feature type="transmembrane region" description="Helical" evidence="8">
    <location>
        <begin position="257"/>
        <end position="276"/>
    </location>
</feature>
<feature type="region of interest" description="Disordered" evidence="7">
    <location>
        <begin position="192"/>
        <end position="219"/>
    </location>
</feature>
<evidence type="ECO:0000259" key="9">
    <source>
        <dbReference type="PROSITE" id="PS50850"/>
    </source>
</evidence>
<dbReference type="EMBL" id="JBHSIT010000011">
    <property type="protein sequence ID" value="MFC4912181.1"/>
    <property type="molecule type" value="Genomic_DNA"/>
</dbReference>
<keyword evidence="6 8" id="KW-0472">Membrane</keyword>
<dbReference type="InterPro" id="IPR050171">
    <property type="entry name" value="MFS_Transporters"/>
</dbReference>
<feature type="transmembrane region" description="Helical" evidence="8">
    <location>
        <begin position="109"/>
        <end position="130"/>
    </location>
</feature>
<dbReference type="Pfam" id="PF07690">
    <property type="entry name" value="MFS_1"/>
    <property type="match status" value="1"/>
</dbReference>
<feature type="transmembrane region" description="Helical" evidence="8">
    <location>
        <begin position="374"/>
        <end position="397"/>
    </location>
</feature>
<comment type="subcellular location">
    <subcellularLocation>
        <location evidence="1">Cell membrane</location>
        <topology evidence="1">Multi-pass membrane protein</topology>
    </subcellularLocation>
</comment>
<dbReference type="PROSITE" id="PS50850">
    <property type="entry name" value="MFS"/>
    <property type="match status" value="1"/>
</dbReference>
<keyword evidence="3" id="KW-1003">Cell membrane</keyword>
<evidence type="ECO:0000256" key="2">
    <source>
        <dbReference type="ARBA" id="ARBA00022448"/>
    </source>
</evidence>
<evidence type="ECO:0000256" key="5">
    <source>
        <dbReference type="ARBA" id="ARBA00022989"/>
    </source>
</evidence>
<dbReference type="InterPro" id="IPR020846">
    <property type="entry name" value="MFS_dom"/>
</dbReference>
<keyword evidence="2" id="KW-0813">Transport</keyword>
<dbReference type="PROSITE" id="PS00216">
    <property type="entry name" value="SUGAR_TRANSPORT_1"/>
    <property type="match status" value="1"/>
</dbReference>
<dbReference type="PANTHER" id="PTHR23517:SF3">
    <property type="entry name" value="INTEGRAL MEMBRANE TRANSPORT PROTEIN"/>
    <property type="match status" value="1"/>
</dbReference>
<keyword evidence="4 8" id="KW-0812">Transmembrane</keyword>
<evidence type="ECO:0000256" key="6">
    <source>
        <dbReference type="ARBA" id="ARBA00023136"/>
    </source>
</evidence>
<sequence length="399" mass="40506">MATVTLPRSPSEERVSAWGPVALAMFGVGWGANQFASLLGLYADRLHLGGGETRAMFGIYALGLVPGLALGGPASDRFGRRRLVLPFASLSALVTAVLMAGAAVPALLYAGRLAAGVVTGAVLAAGTAWVKELAPRSGTRITALAVSAGFGAGPLASALVAQWLPHPLLTAYLPHLLIMAVSVPLLFRTPHTPPHAPDRAGDTAQPAKPAAGRTAARSGSGGRFWKTVAPVAIWSFTAPVNAFAVLPVEVPVHHLRIAYAGLVTAITLAAGMAAQPVARRLEARHPRLVARAGLSLTTAGLVVAALTVASGTPALNVVAAVLLGAAYGFVLTYGLGEAARIAAPGELAKVTAIVYALVYVGMFTPLLLTALTALAPLTALLGAGAALAALSLAWIWLKA</sequence>
<dbReference type="InterPro" id="IPR011701">
    <property type="entry name" value="MFS"/>
</dbReference>
<dbReference type="SUPFAM" id="SSF103473">
    <property type="entry name" value="MFS general substrate transporter"/>
    <property type="match status" value="1"/>
</dbReference>
<feature type="transmembrane region" description="Helical" evidence="8">
    <location>
        <begin position="83"/>
        <end position="103"/>
    </location>
</feature>
<feature type="transmembrane region" description="Helical" evidence="8">
    <location>
        <begin position="288"/>
        <end position="308"/>
    </location>
</feature>
<evidence type="ECO:0000256" key="8">
    <source>
        <dbReference type="SAM" id="Phobius"/>
    </source>
</evidence>
<dbReference type="Gene3D" id="1.20.1250.20">
    <property type="entry name" value="MFS general substrate transporter like domains"/>
    <property type="match status" value="1"/>
</dbReference>
<dbReference type="Proteomes" id="UP001595872">
    <property type="component" value="Unassembled WGS sequence"/>
</dbReference>
<dbReference type="PANTHER" id="PTHR23517">
    <property type="entry name" value="RESISTANCE PROTEIN MDTM, PUTATIVE-RELATED-RELATED"/>
    <property type="match status" value="1"/>
</dbReference>
<feature type="transmembrane region" description="Helical" evidence="8">
    <location>
        <begin position="142"/>
        <end position="163"/>
    </location>
</feature>
<accession>A0ABV9U6Y5</accession>
<comment type="caution">
    <text evidence="10">The sequence shown here is derived from an EMBL/GenBank/DDBJ whole genome shotgun (WGS) entry which is preliminary data.</text>
</comment>
<feature type="domain" description="Major facilitator superfamily (MFS) profile" evidence="9">
    <location>
        <begin position="17"/>
        <end position="399"/>
    </location>
</feature>